<dbReference type="InterPro" id="IPR000550">
    <property type="entry name" value="Hppk"/>
</dbReference>
<dbReference type="GO" id="GO:0046654">
    <property type="term" value="P:tetrahydrofolate biosynthetic process"/>
    <property type="evidence" value="ECO:0007669"/>
    <property type="project" value="UniProtKB-UniPathway"/>
</dbReference>
<dbReference type="EC" id="2.7.6.3" evidence="2"/>
<evidence type="ECO:0000256" key="5">
    <source>
        <dbReference type="ARBA" id="ARBA00022777"/>
    </source>
</evidence>
<evidence type="ECO:0000256" key="3">
    <source>
        <dbReference type="ARBA" id="ARBA00022679"/>
    </source>
</evidence>
<dbReference type="CDD" id="cd00483">
    <property type="entry name" value="HPPK"/>
    <property type="match status" value="1"/>
</dbReference>
<dbReference type="GO" id="GO:0016301">
    <property type="term" value="F:kinase activity"/>
    <property type="evidence" value="ECO:0007669"/>
    <property type="project" value="UniProtKB-KW"/>
</dbReference>
<dbReference type="GO" id="GO:0046656">
    <property type="term" value="P:folic acid biosynthetic process"/>
    <property type="evidence" value="ECO:0007669"/>
    <property type="project" value="UniProtKB-KW"/>
</dbReference>
<sequence length="166" mass="18786">MTRVYLGVGTNIDRQRHAVAAVTELKKLDANLQVSTVYQCPASGFEGAEFFNFVVGLEVSLELDQLRQHLRNLEVQYGRPLDAEKNKDRTLDIDILLFGEEVCTDKPQLPRSDIFKFNFVLQPLKELCPELVIPTDGRTVHSFGSRLLNPSAEMQTSRLYQSTLSD</sequence>
<feature type="domain" description="7,8-dihydro-6-hydroxymethylpterin-pyrophosphokinase" evidence="8">
    <location>
        <begin position="5"/>
        <end position="129"/>
    </location>
</feature>
<dbReference type="InterPro" id="IPR035907">
    <property type="entry name" value="Hppk_sf"/>
</dbReference>
<name>A0A0B8P8G3_9VIBR</name>
<dbReference type="SUPFAM" id="SSF55083">
    <property type="entry name" value="6-hydroxymethyl-7,8-dihydropterin pyrophosphokinase, HPPK"/>
    <property type="match status" value="1"/>
</dbReference>
<evidence type="ECO:0000259" key="8">
    <source>
        <dbReference type="Pfam" id="PF01288"/>
    </source>
</evidence>
<dbReference type="Proteomes" id="UP000031670">
    <property type="component" value="Unassembled WGS sequence"/>
</dbReference>
<evidence type="ECO:0000256" key="4">
    <source>
        <dbReference type="ARBA" id="ARBA00022741"/>
    </source>
</evidence>
<organism evidence="9 10">
    <name type="scientific">Vibrio ishigakensis</name>
    <dbReference type="NCBI Taxonomy" id="1481914"/>
    <lineage>
        <taxon>Bacteria</taxon>
        <taxon>Pseudomonadati</taxon>
        <taxon>Pseudomonadota</taxon>
        <taxon>Gammaproteobacteria</taxon>
        <taxon>Vibrionales</taxon>
        <taxon>Vibrionaceae</taxon>
        <taxon>Vibrio</taxon>
    </lineage>
</organism>
<dbReference type="GO" id="GO:0003848">
    <property type="term" value="F:2-amino-4-hydroxy-6-hydroxymethyldihydropteridine diphosphokinase activity"/>
    <property type="evidence" value="ECO:0007669"/>
    <property type="project" value="UniProtKB-EC"/>
</dbReference>
<comment type="pathway">
    <text evidence="1">Cofactor biosynthesis; tetrahydrofolate biosynthesis; 2-amino-4-hydroxy-6-hydroxymethyl-7,8-dihydropteridine diphosphate from 7,8-dihydroneopterin triphosphate: step 4/4.</text>
</comment>
<comment type="caution">
    <text evidence="9">The sequence shown here is derived from an EMBL/GenBank/DDBJ whole genome shotgun (WGS) entry which is preliminary data.</text>
</comment>
<dbReference type="PANTHER" id="PTHR43071:SF2">
    <property type="entry name" value="2-AMINO-4-HYDROXY-6-HYDROXYMETHYLDIHYDROPTERIDINE PYROPHOSPHOKINASE"/>
    <property type="match status" value="1"/>
</dbReference>
<dbReference type="Pfam" id="PF01288">
    <property type="entry name" value="HPPK"/>
    <property type="match status" value="1"/>
</dbReference>
<dbReference type="Gene3D" id="3.30.70.560">
    <property type="entry name" value="7,8-Dihydro-6-hydroxymethylpterin-pyrophosphokinase HPPK"/>
    <property type="match status" value="1"/>
</dbReference>
<keyword evidence="4" id="KW-0547">Nucleotide-binding</keyword>
<keyword evidence="7" id="KW-0289">Folate biosynthesis</keyword>
<evidence type="ECO:0000256" key="7">
    <source>
        <dbReference type="ARBA" id="ARBA00022909"/>
    </source>
</evidence>
<keyword evidence="5 9" id="KW-0418">Kinase</keyword>
<reference evidence="9 10" key="1">
    <citation type="submission" date="2015-01" db="EMBL/GenBank/DDBJ databases">
        <title>Vibrio sp. C5 JCM 19232 whole genome shotgun sequence.</title>
        <authorList>
            <person name="Sawabe T."/>
            <person name="Meirelles P."/>
            <person name="Feng G."/>
            <person name="Sayaka M."/>
            <person name="Hattori M."/>
            <person name="Ohkuma M."/>
        </authorList>
    </citation>
    <scope>NUCLEOTIDE SEQUENCE [LARGE SCALE GENOMIC DNA]</scope>
    <source>
        <strain evidence="9 10">JCM19232</strain>
    </source>
</reference>
<evidence type="ECO:0000313" key="10">
    <source>
        <dbReference type="Proteomes" id="UP000031670"/>
    </source>
</evidence>
<evidence type="ECO:0000313" key="9">
    <source>
        <dbReference type="EMBL" id="GAM62606.1"/>
    </source>
</evidence>
<keyword evidence="3" id="KW-0808">Transferase</keyword>
<evidence type="ECO:0000256" key="2">
    <source>
        <dbReference type="ARBA" id="ARBA00013253"/>
    </source>
</evidence>
<dbReference type="EMBL" id="BBSA01000006">
    <property type="protein sequence ID" value="GAM62606.1"/>
    <property type="molecule type" value="Genomic_DNA"/>
</dbReference>
<dbReference type="PANTHER" id="PTHR43071">
    <property type="entry name" value="2-AMINO-4-HYDROXY-6-HYDROXYMETHYLDIHYDROPTERIDINE PYROPHOSPHOKINASE"/>
    <property type="match status" value="1"/>
</dbReference>
<evidence type="ECO:0000256" key="6">
    <source>
        <dbReference type="ARBA" id="ARBA00022840"/>
    </source>
</evidence>
<dbReference type="NCBIfam" id="TIGR01498">
    <property type="entry name" value="folK"/>
    <property type="match status" value="1"/>
</dbReference>
<dbReference type="UniPathway" id="UPA00077">
    <property type="reaction ID" value="UER00155"/>
</dbReference>
<dbReference type="GO" id="GO:0005524">
    <property type="term" value="F:ATP binding"/>
    <property type="evidence" value="ECO:0007669"/>
    <property type="project" value="UniProtKB-KW"/>
</dbReference>
<proteinExistence type="predicted"/>
<keyword evidence="6" id="KW-0067">ATP-binding</keyword>
<accession>A0A0B8P8G3</accession>
<protein>
    <recommendedName>
        <fullName evidence="2">2-amino-4-hydroxy-6-hydroxymethyldihydropteridine diphosphokinase</fullName>
        <ecNumber evidence="2">2.7.6.3</ecNumber>
    </recommendedName>
</protein>
<gene>
    <name evidence="9" type="ORF">JCM19232_1763</name>
</gene>
<dbReference type="AlphaFoldDB" id="A0A0B8P8G3"/>
<evidence type="ECO:0000256" key="1">
    <source>
        <dbReference type="ARBA" id="ARBA00005051"/>
    </source>
</evidence>
<reference evidence="9 10" key="2">
    <citation type="submission" date="2015-01" db="EMBL/GenBank/DDBJ databases">
        <authorList>
            <consortium name="NBRP consortium"/>
            <person name="Sawabe T."/>
            <person name="Meirelles P."/>
            <person name="Feng G."/>
            <person name="Sayaka M."/>
            <person name="Hattori M."/>
            <person name="Ohkuma M."/>
        </authorList>
    </citation>
    <scope>NUCLEOTIDE SEQUENCE [LARGE SCALE GENOMIC DNA]</scope>
    <source>
        <strain evidence="9 10">JCM19232</strain>
    </source>
</reference>